<reference evidence="4 5" key="1">
    <citation type="journal article" date="2012" name="J. Bacteriol.">
        <title>Complete Genome Sequence of Flavobacterium indicum GPSTA100-9T, Isolated from Warm Spring Water.</title>
        <authorList>
            <person name="Barbier P."/>
            <person name="Houel A."/>
            <person name="Loux V."/>
            <person name="Poulain J."/>
            <person name="Bernardet J.F."/>
            <person name="Touchon M."/>
            <person name="Duchaud E."/>
        </authorList>
    </citation>
    <scope>NUCLEOTIDE SEQUENCE [LARGE SCALE GENOMIC DNA]</scope>
    <source>
        <strain evidence="5">DSM 17447 / CIP 109464 / GPTSA100-9</strain>
    </source>
</reference>
<dbReference type="CDD" id="cd00644">
    <property type="entry name" value="HMG-CoA_reductase_classII"/>
    <property type="match status" value="1"/>
</dbReference>
<dbReference type="EC" id="1.1.1.88" evidence="3"/>
<dbReference type="PANTHER" id="PTHR10572">
    <property type="entry name" value="3-HYDROXY-3-METHYLGLUTARYL-COENZYME A REDUCTASE"/>
    <property type="match status" value="1"/>
</dbReference>
<evidence type="ECO:0000256" key="2">
    <source>
        <dbReference type="ARBA" id="ARBA00023002"/>
    </source>
</evidence>
<dbReference type="Pfam" id="PF00368">
    <property type="entry name" value="HMG-CoA_red"/>
    <property type="match status" value="1"/>
</dbReference>
<dbReference type="InterPro" id="IPR009029">
    <property type="entry name" value="HMG_CoA_Rdtase_sub-bd_dom_sf"/>
</dbReference>
<organism evidence="4 5">
    <name type="scientific">Flavobacterium indicum (strain DSM 17447 / CIP 109464 / GPTSA100-9)</name>
    <dbReference type="NCBI Taxonomy" id="1094466"/>
    <lineage>
        <taxon>Bacteria</taxon>
        <taxon>Pseudomonadati</taxon>
        <taxon>Bacteroidota</taxon>
        <taxon>Flavobacteriia</taxon>
        <taxon>Flavobacteriales</taxon>
        <taxon>Flavobacteriaceae</taxon>
        <taxon>Flavobacterium</taxon>
    </lineage>
</organism>
<dbReference type="PROSITE" id="PS50065">
    <property type="entry name" value="HMG_COA_REDUCTASE_4"/>
    <property type="match status" value="1"/>
</dbReference>
<dbReference type="GO" id="GO:0015936">
    <property type="term" value="P:coenzyme A metabolic process"/>
    <property type="evidence" value="ECO:0007669"/>
    <property type="project" value="InterPro"/>
</dbReference>
<name>H8XP26_FLAIG</name>
<dbReference type="SUPFAM" id="SSF55035">
    <property type="entry name" value="NAD-binding domain of HMG-CoA reductase"/>
    <property type="match status" value="1"/>
</dbReference>
<comment type="pathway">
    <text evidence="3">Metabolic intermediate metabolism; (R)-mevalonate degradation; (S)-3-hydroxy-3-methylglutaryl-CoA from (R)-mevalonate: step 1/1.</text>
</comment>
<dbReference type="OrthoDB" id="9764892at2"/>
<gene>
    <name evidence="4" type="primary">mvaA</name>
    <name evidence="4" type="ordered locus">KQS_01500</name>
</gene>
<comment type="similarity">
    <text evidence="1 3">Belongs to the HMG-CoA reductase family.</text>
</comment>
<dbReference type="PRINTS" id="PR00071">
    <property type="entry name" value="HMGCOARDTASE"/>
</dbReference>
<reference evidence="5" key="2">
    <citation type="submission" date="2012-03" db="EMBL/GenBank/DDBJ databases">
        <title>Complete genome sequence of Flavobacterium indicum GPTSA100-9T, isolated from warm spring water.</title>
        <authorList>
            <person name="Barbier P."/>
            <person name="Houel A."/>
            <person name="Loux V."/>
            <person name="Poulain J."/>
            <person name="Bernardet J.-F."/>
            <person name="Touchon M."/>
            <person name="Duchaud E."/>
        </authorList>
    </citation>
    <scope>NUCLEOTIDE SEQUENCE [LARGE SCALE GENOMIC DNA]</scope>
    <source>
        <strain evidence="5">DSM 17447 / CIP 109464 / GPTSA100-9</strain>
    </source>
</reference>
<dbReference type="AlphaFoldDB" id="H8XP26"/>
<protein>
    <recommendedName>
        <fullName evidence="3">3-hydroxy-3-methylglutaryl coenzyme A reductase</fullName>
        <shortName evidence="3">HMG-CoA reductase</shortName>
        <ecNumber evidence="3">1.1.1.88</ecNumber>
    </recommendedName>
</protein>
<sequence length="438" mass="48654">MQHKTGFSKLSKEEKINWIAETYFSNPAEAKNILLQYWNSNLEIQKLHDEFIENTITNFYLPLGVAPNFTINGKNYTIPFAIEESSVVAAASKAAKFWGARGGFKTTILGTEKIGQVHFLYQGDTTKLQQYFDFIKPTLLADTDSITKNMQKRGGGITSLTLVDKTTELENYYQIHATFETKDSMGANFINSCLEQFAKTFKDNASSFEAFNKDESNILIIMSILSNFVPNCVVRAEVSCPVSELNEDKNITPELFAEKFVTAVKIAEIEPYRAVTHNKGIMNGIDAVVIATGNDFRAVEAGVHAYASRNGKYSSLSHAKIENGIFTFWLDVPLALGTVGGLTSLHPLVKFSMEMLGNPSAQELMEVIAVAGLAQNFAALRSLTTSGIQQGHMKMHLNNILNQHKATKEEKEKVLAYFAEQTVSHNLVVDYLESLRKG</sequence>
<dbReference type="STRING" id="1094466.KQS_01500"/>
<dbReference type="InterPro" id="IPR004553">
    <property type="entry name" value="HMG_CoA_Rdtase_bac-typ"/>
</dbReference>
<accession>H8XP26</accession>
<dbReference type="InterPro" id="IPR023074">
    <property type="entry name" value="HMG_CoA_Rdtase_cat_sf"/>
</dbReference>
<dbReference type="Gene3D" id="1.10.8.660">
    <property type="match status" value="1"/>
</dbReference>
<evidence type="ECO:0000313" key="4">
    <source>
        <dbReference type="EMBL" id="CCG52293.1"/>
    </source>
</evidence>
<evidence type="ECO:0000313" key="5">
    <source>
        <dbReference type="Proteomes" id="UP000007599"/>
    </source>
</evidence>
<dbReference type="GO" id="GO:0140643">
    <property type="term" value="F:hydroxymethylglutaryl-CoA reductase (NADH) activity"/>
    <property type="evidence" value="ECO:0007669"/>
    <property type="project" value="UniProtKB-EC"/>
</dbReference>
<proteinExistence type="inferred from homology"/>
<dbReference type="InterPro" id="IPR002202">
    <property type="entry name" value="HMG_CoA_Rdtase"/>
</dbReference>
<dbReference type="GO" id="GO:0004420">
    <property type="term" value="F:hydroxymethylglutaryl-CoA reductase (NADPH) activity"/>
    <property type="evidence" value="ECO:0007669"/>
    <property type="project" value="InterPro"/>
</dbReference>
<dbReference type="EMBL" id="HE774682">
    <property type="protein sequence ID" value="CCG52293.1"/>
    <property type="molecule type" value="Genomic_DNA"/>
</dbReference>
<evidence type="ECO:0000256" key="1">
    <source>
        <dbReference type="ARBA" id="ARBA00007661"/>
    </source>
</evidence>
<keyword evidence="5" id="KW-1185">Reference proteome</keyword>
<dbReference type="eggNOG" id="COG1257">
    <property type="taxonomic scope" value="Bacteria"/>
</dbReference>
<dbReference type="Gene3D" id="3.90.770.10">
    <property type="entry name" value="3-hydroxy-3-methylglutaryl-coenzyme A Reductase, Chain A, domain 2"/>
    <property type="match status" value="2"/>
</dbReference>
<dbReference type="UniPathway" id="UPA00257">
    <property type="reaction ID" value="UER00367"/>
</dbReference>
<comment type="catalytic activity">
    <reaction evidence="3">
        <text>(R)-mevalonate + 2 NAD(+) + CoA = (3S)-3-hydroxy-3-methylglutaryl-CoA + 2 NADH + 2 H(+)</text>
        <dbReference type="Rhea" id="RHEA:14833"/>
        <dbReference type="ChEBI" id="CHEBI:15378"/>
        <dbReference type="ChEBI" id="CHEBI:36464"/>
        <dbReference type="ChEBI" id="CHEBI:43074"/>
        <dbReference type="ChEBI" id="CHEBI:57287"/>
        <dbReference type="ChEBI" id="CHEBI:57540"/>
        <dbReference type="ChEBI" id="CHEBI:57945"/>
        <dbReference type="EC" id="1.1.1.88"/>
    </reaction>
</comment>
<keyword evidence="3" id="KW-0520">NAD</keyword>
<dbReference type="KEGG" id="fin:KQS_01500"/>
<dbReference type="PANTHER" id="PTHR10572:SF24">
    <property type="entry name" value="3-HYDROXY-3-METHYLGLUTARYL-COENZYME A REDUCTASE"/>
    <property type="match status" value="1"/>
</dbReference>
<dbReference type="HOGENOM" id="CLU_033422_0_0_10"/>
<dbReference type="InterPro" id="IPR009023">
    <property type="entry name" value="HMG_CoA_Rdtase_NAD(P)-bd_sf"/>
</dbReference>
<keyword evidence="2 3" id="KW-0560">Oxidoreductase</keyword>
<dbReference type="PATRIC" id="fig|1094466.5.peg.295"/>
<evidence type="ECO:0000256" key="3">
    <source>
        <dbReference type="RuleBase" id="RU361219"/>
    </source>
</evidence>
<dbReference type="RefSeq" id="WP_014387437.1">
    <property type="nucleotide sequence ID" value="NC_017025.1"/>
</dbReference>
<dbReference type="NCBIfam" id="TIGR00532">
    <property type="entry name" value="HMG_CoA_R_NAD"/>
    <property type="match status" value="1"/>
</dbReference>
<dbReference type="Proteomes" id="UP000007599">
    <property type="component" value="Chromosome I"/>
</dbReference>
<dbReference type="SUPFAM" id="SSF56542">
    <property type="entry name" value="Substrate-binding domain of HMG-CoA reductase"/>
    <property type="match status" value="1"/>
</dbReference>